<dbReference type="InterPro" id="IPR004681">
    <property type="entry name" value="TRAP_DctM"/>
</dbReference>
<feature type="transmembrane region" description="Helical" evidence="7">
    <location>
        <begin position="6"/>
        <end position="31"/>
    </location>
</feature>
<gene>
    <name evidence="9" type="ORF">KL86APRO_20275</name>
</gene>
<feature type="transmembrane region" description="Helical" evidence="7">
    <location>
        <begin position="271"/>
        <end position="293"/>
    </location>
</feature>
<evidence type="ECO:0000256" key="6">
    <source>
        <dbReference type="ARBA" id="ARBA00023136"/>
    </source>
</evidence>
<keyword evidence="4 7" id="KW-0812">Transmembrane</keyword>
<keyword evidence="2" id="KW-1003">Cell membrane</keyword>
<comment type="function">
    <text evidence="7">Part of the tripartite ATP-independent periplasmic (TRAP) transport system.</text>
</comment>
<dbReference type="NCBIfam" id="TIGR00786">
    <property type="entry name" value="dctM"/>
    <property type="match status" value="1"/>
</dbReference>
<protein>
    <recommendedName>
        <fullName evidence="7">TRAP transporter large permease protein</fullName>
    </recommendedName>
</protein>
<name>A0A212KJE5_9PROT</name>
<comment type="subunit">
    <text evidence="7">The complex comprises the extracytoplasmic solute receptor protein and the two transmembrane proteins.</text>
</comment>
<dbReference type="AlphaFoldDB" id="A0A212KJE5"/>
<keyword evidence="6 7" id="KW-0472">Membrane</keyword>
<comment type="caution">
    <text evidence="7">Lacks conserved residue(s) required for the propagation of feature annotation.</text>
</comment>
<feature type="transmembrane region" description="Helical" evidence="7">
    <location>
        <begin position="52"/>
        <end position="72"/>
    </location>
</feature>
<feature type="domain" description="TRAP C4-dicarboxylate transport system permease DctM subunit" evidence="8">
    <location>
        <begin position="5"/>
        <end position="416"/>
    </location>
</feature>
<dbReference type="EMBL" id="FLUO01000002">
    <property type="protein sequence ID" value="SBW11695.1"/>
    <property type="molecule type" value="Genomic_DNA"/>
</dbReference>
<evidence type="ECO:0000256" key="7">
    <source>
        <dbReference type="RuleBase" id="RU369079"/>
    </source>
</evidence>
<feature type="transmembrane region" description="Helical" evidence="7">
    <location>
        <begin position="168"/>
        <end position="189"/>
    </location>
</feature>
<feature type="transmembrane region" description="Helical" evidence="7">
    <location>
        <begin position="209"/>
        <end position="234"/>
    </location>
</feature>
<evidence type="ECO:0000256" key="5">
    <source>
        <dbReference type="ARBA" id="ARBA00022989"/>
    </source>
</evidence>
<comment type="subcellular location">
    <subcellularLocation>
        <location evidence="1 7">Cell inner membrane</location>
        <topology evidence="1 7">Multi-pass membrane protein</topology>
    </subcellularLocation>
</comment>
<evidence type="ECO:0000256" key="3">
    <source>
        <dbReference type="ARBA" id="ARBA00022519"/>
    </source>
</evidence>
<keyword evidence="5 7" id="KW-1133">Transmembrane helix</keyword>
<dbReference type="GO" id="GO:0022857">
    <property type="term" value="F:transmembrane transporter activity"/>
    <property type="evidence" value="ECO:0007669"/>
    <property type="project" value="UniProtKB-UniRule"/>
</dbReference>
<dbReference type="Pfam" id="PF06808">
    <property type="entry name" value="DctM"/>
    <property type="match status" value="1"/>
</dbReference>
<dbReference type="PANTHER" id="PTHR33362">
    <property type="entry name" value="SIALIC ACID TRAP TRANSPORTER PERMEASE PROTEIN SIAT-RELATED"/>
    <property type="match status" value="1"/>
</dbReference>
<evidence type="ECO:0000256" key="1">
    <source>
        <dbReference type="ARBA" id="ARBA00004429"/>
    </source>
</evidence>
<sequence length="427" mass="45322">MLFVFLAFLVFLAIGMPVAFAIGISGVLFFFQNPSLPITMPVQLTVTQTQNFALLAIPMFIFSGNLMNHAGITERMLKLATVLTGHMRGGVGQVSIALAALMGSVSGSCIADAAMQTRVLGPEMLKRDFTKGYAAAVLSFGSLITPIIPPGIGYILYGTVGQVSIGRLFAGGIVPGILLWLSLSATLAITARRLGIPPERFGRPKAREIASTTASGIWAILFPVLLIVSLRLGLFTPSEVGAFAVVYAFFVGILAHRELNRVTIGRALEGSTLDIGSVMFLIAMSGIFGYGIAWEQVPTTISEGMLGMTDSPYLIMLMMIVFLIFAGLFVDGAVLIVMLTPIFLPIAEEVGFDPVHFGLVFIITITIGNFTPPVGSAMYAVCSILGCPVGEYSKRAMPFMGAVVLVTLLLLIFPALVLAIPNAIFGV</sequence>
<feature type="transmembrane region" description="Helical" evidence="7">
    <location>
        <begin position="240"/>
        <end position="259"/>
    </location>
</feature>
<dbReference type="GO" id="GO:0005886">
    <property type="term" value="C:plasma membrane"/>
    <property type="evidence" value="ECO:0007669"/>
    <property type="project" value="UniProtKB-SubCell"/>
</dbReference>
<feature type="transmembrane region" description="Helical" evidence="7">
    <location>
        <begin position="399"/>
        <end position="424"/>
    </location>
</feature>
<dbReference type="InterPro" id="IPR010656">
    <property type="entry name" value="DctM"/>
</dbReference>
<evidence type="ECO:0000256" key="2">
    <source>
        <dbReference type="ARBA" id="ARBA00022475"/>
    </source>
</evidence>
<comment type="similarity">
    <text evidence="7">Belongs to the TRAP transporter large permease family.</text>
</comment>
<keyword evidence="7" id="KW-0813">Transport</keyword>
<dbReference type="PIRSF" id="PIRSF006066">
    <property type="entry name" value="HI0050"/>
    <property type="match status" value="1"/>
</dbReference>
<feature type="transmembrane region" description="Helical" evidence="7">
    <location>
        <begin position="313"/>
        <end position="338"/>
    </location>
</feature>
<feature type="transmembrane region" description="Helical" evidence="7">
    <location>
        <begin position="132"/>
        <end position="156"/>
    </location>
</feature>
<organism evidence="9">
    <name type="scientific">uncultured Alphaproteobacteria bacterium</name>
    <dbReference type="NCBI Taxonomy" id="91750"/>
    <lineage>
        <taxon>Bacteria</taxon>
        <taxon>Pseudomonadati</taxon>
        <taxon>Pseudomonadota</taxon>
        <taxon>Alphaproteobacteria</taxon>
        <taxon>environmental samples</taxon>
    </lineage>
</organism>
<accession>A0A212KJE5</accession>
<reference evidence="9" key="1">
    <citation type="submission" date="2016-04" db="EMBL/GenBank/DDBJ databases">
        <authorList>
            <person name="Evans L.H."/>
            <person name="Alamgir A."/>
            <person name="Owens N."/>
            <person name="Weber N.D."/>
            <person name="Virtaneva K."/>
            <person name="Barbian K."/>
            <person name="Babar A."/>
            <person name="Rosenke K."/>
        </authorList>
    </citation>
    <scope>NUCLEOTIDE SEQUENCE</scope>
    <source>
        <strain evidence="9">86</strain>
    </source>
</reference>
<evidence type="ECO:0000256" key="4">
    <source>
        <dbReference type="ARBA" id="ARBA00022692"/>
    </source>
</evidence>
<evidence type="ECO:0000259" key="8">
    <source>
        <dbReference type="Pfam" id="PF06808"/>
    </source>
</evidence>
<proteinExistence type="inferred from homology"/>
<feature type="transmembrane region" description="Helical" evidence="7">
    <location>
        <begin position="350"/>
        <end position="370"/>
    </location>
</feature>
<keyword evidence="3 7" id="KW-0997">Cell inner membrane</keyword>
<evidence type="ECO:0000313" key="9">
    <source>
        <dbReference type="EMBL" id="SBW11695.1"/>
    </source>
</evidence>
<dbReference type="PANTHER" id="PTHR33362:SF4">
    <property type="entry name" value="2,3-DIKETO-L-GULONATE TRAP TRANSPORTER LARGE PERMEASE PROTEIN YIAN"/>
    <property type="match status" value="1"/>
</dbReference>